<evidence type="ECO:0000256" key="9">
    <source>
        <dbReference type="SAM" id="MobiDB-lite"/>
    </source>
</evidence>
<evidence type="ECO:0000256" key="2">
    <source>
        <dbReference type="ARBA" id="ARBA00006656"/>
    </source>
</evidence>
<dbReference type="Gene3D" id="2.60.120.970">
    <property type="match status" value="1"/>
</dbReference>
<sequence>MLGIMAARVVQPLSAGRTGVPLAKRAPCTMIGESRWWHTVLSLLVLLASLAPQASCSSTHPTPPAERFPPAPPIPPNIRGGAVLVKPPLSAVTLLHHLHTLSSASSSPSSQRRAPSGHPPSSEEMVPQPPPAAQWHEETVANSNAVVSSAPNHIDLSKGTESFHNFSSSSTGTNLLASASKSPLVSSSTSFSPAPSLLLPSSSSSSSSLPNKPTNVMIKTKAQNGSTHNKASSSLMNQNHKKGTDRAHPLAAKPAPKFSDKDKKIVQTLEKLFLRNAGMERRPAVRPGSVVPDYMLDLYRSQFDQGGRSDTFHKVKGRGHVAANTVRSFVHTDTESEACQPPLCAHIRFDISTLTQGESLTGAELRIFVGEDPVNQPQVDRPWTRSALPQPGDVAKSRKQQGGEASMARLEIHQIMKPAPVTSSSAPVSKEPAIMRLIDTRLVDAQNASWHSFDVRPAVLRWKRLGHAHNHGLEVRLVPARPSKALSSKVQLSTDSHVRVRRAVHLPDKAWALQRPLLVTFTDDGVTPPLFSRSSASPTSSSSRSRSSARASSARKSKTTLRRLKRSSINKTTSEKEIARRKRKKNRKRNRRKKKKRRRKKKGNKNICQRHSLYVDFSNVGWDDWIVAPPGYNAYFCHGECTAPIPDFARASNHAMLQARVYKVNPSAVPKVCCVPIKMSAISMLYLDEKDQTVLKNYQDMSVDECGCK</sequence>
<comment type="subcellular location">
    <subcellularLocation>
        <location evidence="1">Secreted</location>
    </subcellularLocation>
</comment>
<keyword evidence="4" id="KW-0732">Signal</keyword>
<dbReference type="PROSITE" id="PS51362">
    <property type="entry name" value="TGF_BETA_2"/>
    <property type="match status" value="1"/>
</dbReference>
<reference evidence="11 12" key="1">
    <citation type="submission" date="2019-01" db="EMBL/GenBank/DDBJ databases">
        <title>A draft genome assembly of the solar-powered sea slug Elysia chlorotica.</title>
        <authorList>
            <person name="Cai H."/>
            <person name="Li Q."/>
            <person name="Fang X."/>
            <person name="Li J."/>
            <person name="Curtis N.E."/>
            <person name="Altenburger A."/>
            <person name="Shibata T."/>
            <person name="Feng M."/>
            <person name="Maeda T."/>
            <person name="Schwartz J.A."/>
            <person name="Shigenobu S."/>
            <person name="Lundholm N."/>
            <person name="Nishiyama T."/>
            <person name="Yang H."/>
            <person name="Hasebe M."/>
            <person name="Li S."/>
            <person name="Pierce S.K."/>
            <person name="Wang J."/>
        </authorList>
    </citation>
    <scope>NUCLEOTIDE SEQUENCE [LARGE SCALE GENOMIC DNA]</scope>
    <source>
        <strain evidence="11">EC2010</strain>
        <tissue evidence="11">Whole organism of an adult</tissue>
    </source>
</reference>
<feature type="region of interest" description="Disordered" evidence="9">
    <location>
        <begin position="101"/>
        <end position="135"/>
    </location>
</feature>
<keyword evidence="12" id="KW-1185">Reference proteome</keyword>
<dbReference type="PANTHER" id="PTHR11848">
    <property type="entry name" value="TGF-BETA FAMILY"/>
    <property type="match status" value="1"/>
</dbReference>
<feature type="domain" description="TGF-beta family profile" evidence="10">
    <location>
        <begin position="589"/>
        <end position="709"/>
    </location>
</feature>
<dbReference type="Gene3D" id="2.10.90.10">
    <property type="entry name" value="Cystine-knot cytokines"/>
    <property type="match status" value="1"/>
</dbReference>
<dbReference type="STRING" id="188477.A0A3S1HTB4"/>
<dbReference type="GO" id="GO:0005125">
    <property type="term" value="F:cytokine activity"/>
    <property type="evidence" value="ECO:0007669"/>
    <property type="project" value="TreeGrafter"/>
</dbReference>
<feature type="compositionally biased region" description="Low complexity" evidence="9">
    <location>
        <begin position="101"/>
        <end position="110"/>
    </location>
</feature>
<evidence type="ECO:0000256" key="5">
    <source>
        <dbReference type="ARBA" id="ARBA00023030"/>
    </source>
</evidence>
<dbReference type="AlphaFoldDB" id="A0A3S1HTB4"/>
<evidence type="ECO:0000256" key="6">
    <source>
        <dbReference type="ARBA" id="ARBA00023157"/>
    </source>
</evidence>
<feature type="region of interest" description="Disordered" evidence="9">
    <location>
        <begin position="376"/>
        <end position="405"/>
    </location>
</feature>
<dbReference type="InterPro" id="IPR015615">
    <property type="entry name" value="TGF-beta-rel"/>
</dbReference>
<evidence type="ECO:0000256" key="4">
    <source>
        <dbReference type="ARBA" id="ARBA00022729"/>
    </source>
</evidence>
<dbReference type="Pfam" id="PF00688">
    <property type="entry name" value="TGFb_propeptide"/>
    <property type="match status" value="1"/>
</dbReference>
<comment type="similarity">
    <text evidence="2 8">Belongs to the TGF-beta family.</text>
</comment>
<dbReference type="SMART" id="SM00204">
    <property type="entry name" value="TGFB"/>
    <property type="match status" value="1"/>
</dbReference>
<name>A0A3S1HTB4_ELYCH</name>
<dbReference type="Proteomes" id="UP000271974">
    <property type="component" value="Unassembled WGS sequence"/>
</dbReference>
<evidence type="ECO:0000256" key="7">
    <source>
        <dbReference type="ARBA" id="ARBA00023180"/>
    </source>
</evidence>
<dbReference type="SUPFAM" id="SSF57501">
    <property type="entry name" value="Cystine-knot cytokines"/>
    <property type="match status" value="1"/>
</dbReference>
<dbReference type="OrthoDB" id="5987191at2759"/>
<feature type="compositionally biased region" description="Pro residues" evidence="9">
    <location>
        <begin position="61"/>
        <end position="74"/>
    </location>
</feature>
<evidence type="ECO:0000256" key="1">
    <source>
        <dbReference type="ARBA" id="ARBA00004613"/>
    </source>
</evidence>
<evidence type="ECO:0000256" key="8">
    <source>
        <dbReference type="RuleBase" id="RU000354"/>
    </source>
</evidence>
<organism evidence="11 12">
    <name type="scientific">Elysia chlorotica</name>
    <name type="common">Eastern emerald elysia</name>
    <name type="synonym">Sea slug</name>
    <dbReference type="NCBI Taxonomy" id="188477"/>
    <lineage>
        <taxon>Eukaryota</taxon>
        <taxon>Metazoa</taxon>
        <taxon>Spiralia</taxon>
        <taxon>Lophotrochozoa</taxon>
        <taxon>Mollusca</taxon>
        <taxon>Gastropoda</taxon>
        <taxon>Heterobranchia</taxon>
        <taxon>Euthyneura</taxon>
        <taxon>Panpulmonata</taxon>
        <taxon>Sacoglossa</taxon>
        <taxon>Placobranchoidea</taxon>
        <taxon>Plakobranchidae</taxon>
        <taxon>Elysia</taxon>
    </lineage>
</organism>
<feature type="region of interest" description="Disordered" evidence="9">
    <location>
        <begin position="55"/>
        <end position="74"/>
    </location>
</feature>
<dbReference type="Pfam" id="PF00019">
    <property type="entry name" value="TGF_beta"/>
    <property type="match status" value="1"/>
</dbReference>
<feature type="region of interest" description="Disordered" evidence="9">
    <location>
        <begin position="183"/>
        <end position="256"/>
    </location>
</feature>
<dbReference type="PRINTS" id="PR00669">
    <property type="entry name" value="INHIBINA"/>
</dbReference>
<dbReference type="GO" id="GO:0008083">
    <property type="term" value="F:growth factor activity"/>
    <property type="evidence" value="ECO:0007669"/>
    <property type="project" value="UniProtKB-KW"/>
</dbReference>
<dbReference type="InterPro" id="IPR029034">
    <property type="entry name" value="Cystine-knot_cytokine"/>
</dbReference>
<feature type="compositionally biased region" description="Basic residues" evidence="9">
    <location>
        <begin position="553"/>
        <end position="568"/>
    </location>
</feature>
<keyword evidence="6" id="KW-1015">Disulfide bond</keyword>
<evidence type="ECO:0000313" key="12">
    <source>
        <dbReference type="Proteomes" id="UP000271974"/>
    </source>
</evidence>
<accession>A0A3S1HTB4</accession>
<evidence type="ECO:0000259" key="10">
    <source>
        <dbReference type="PROSITE" id="PS51362"/>
    </source>
</evidence>
<dbReference type="GO" id="GO:0005615">
    <property type="term" value="C:extracellular space"/>
    <property type="evidence" value="ECO:0007669"/>
    <property type="project" value="TreeGrafter"/>
</dbReference>
<dbReference type="InterPro" id="IPR017948">
    <property type="entry name" value="TGFb_CS"/>
</dbReference>
<dbReference type="PANTHER" id="PTHR11848:SF263">
    <property type="entry name" value="PROTEIN DECAPENTAPLEGIC"/>
    <property type="match status" value="1"/>
</dbReference>
<feature type="compositionally biased region" description="Basic residues" evidence="9">
    <location>
        <begin position="579"/>
        <end position="604"/>
    </location>
</feature>
<gene>
    <name evidence="11" type="ORF">EGW08_006566</name>
</gene>
<dbReference type="EMBL" id="RQTK01000162">
    <property type="protein sequence ID" value="RUS85690.1"/>
    <property type="molecule type" value="Genomic_DNA"/>
</dbReference>
<keyword evidence="5 8" id="KW-0339">Growth factor</keyword>
<protein>
    <recommendedName>
        <fullName evidence="10">TGF-beta family profile domain-containing protein</fullName>
    </recommendedName>
</protein>
<dbReference type="InterPro" id="IPR001839">
    <property type="entry name" value="TGF-b_C"/>
</dbReference>
<feature type="compositionally biased region" description="Low complexity" evidence="9">
    <location>
        <begin position="532"/>
        <end position="552"/>
    </location>
</feature>
<dbReference type="FunFam" id="2.10.90.10:FF:000001">
    <property type="entry name" value="Bone morphogenetic protein 4"/>
    <property type="match status" value="1"/>
</dbReference>
<feature type="compositionally biased region" description="Low complexity" evidence="9">
    <location>
        <begin position="183"/>
        <end position="210"/>
    </location>
</feature>
<keyword evidence="7" id="KW-0325">Glycoprotein</keyword>
<keyword evidence="3" id="KW-0964">Secreted</keyword>
<comment type="caution">
    <text evidence="11">The sequence shown here is derived from an EMBL/GenBank/DDBJ whole genome shotgun (WGS) entry which is preliminary data.</text>
</comment>
<dbReference type="InterPro" id="IPR001111">
    <property type="entry name" value="TGF-b_propeptide"/>
</dbReference>
<evidence type="ECO:0000256" key="3">
    <source>
        <dbReference type="ARBA" id="ARBA00022525"/>
    </source>
</evidence>
<dbReference type="PROSITE" id="PS00250">
    <property type="entry name" value="TGF_BETA_1"/>
    <property type="match status" value="1"/>
</dbReference>
<feature type="region of interest" description="Disordered" evidence="9">
    <location>
        <begin position="530"/>
        <end position="605"/>
    </location>
</feature>
<evidence type="ECO:0000313" key="11">
    <source>
        <dbReference type="EMBL" id="RUS85690.1"/>
    </source>
</evidence>
<feature type="compositionally biased region" description="Polar residues" evidence="9">
    <location>
        <begin position="221"/>
        <end position="238"/>
    </location>
</feature>
<proteinExistence type="inferred from homology"/>